<accession>A0A3L6QJC7</accession>
<protein>
    <submittedName>
        <fullName evidence="1">Uncharacterized protein</fullName>
    </submittedName>
</protein>
<gene>
    <name evidence="1" type="ORF">C2845_PM12G13890</name>
</gene>
<dbReference type="Proteomes" id="UP000275267">
    <property type="component" value="Unassembled WGS sequence"/>
</dbReference>
<evidence type="ECO:0000313" key="1">
    <source>
        <dbReference type="EMBL" id="RLM80560.1"/>
    </source>
</evidence>
<proteinExistence type="predicted"/>
<evidence type="ECO:0000313" key="2">
    <source>
        <dbReference type="Proteomes" id="UP000275267"/>
    </source>
</evidence>
<organism evidence="1 2">
    <name type="scientific">Panicum miliaceum</name>
    <name type="common">Proso millet</name>
    <name type="synonym">Broomcorn millet</name>
    <dbReference type="NCBI Taxonomy" id="4540"/>
    <lineage>
        <taxon>Eukaryota</taxon>
        <taxon>Viridiplantae</taxon>
        <taxon>Streptophyta</taxon>
        <taxon>Embryophyta</taxon>
        <taxon>Tracheophyta</taxon>
        <taxon>Spermatophyta</taxon>
        <taxon>Magnoliopsida</taxon>
        <taxon>Liliopsida</taxon>
        <taxon>Poales</taxon>
        <taxon>Poaceae</taxon>
        <taxon>PACMAD clade</taxon>
        <taxon>Panicoideae</taxon>
        <taxon>Panicodae</taxon>
        <taxon>Paniceae</taxon>
        <taxon>Panicinae</taxon>
        <taxon>Panicum</taxon>
        <taxon>Panicum sect. Panicum</taxon>
    </lineage>
</organism>
<reference evidence="2" key="1">
    <citation type="journal article" date="2019" name="Nat. Commun.">
        <title>The genome of broomcorn millet.</title>
        <authorList>
            <person name="Zou C."/>
            <person name="Miki D."/>
            <person name="Li D."/>
            <person name="Tang Q."/>
            <person name="Xiao L."/>
            <person name="Rajput S."/>
            <person name="Deng P."/>
            <person name="Jia W."/>
            <person name="Huang R."/>
            <person name="Zhang M."/>
            <person name="Sun Y."/>
            <person name="Hu J."/>
            <person name="Fu X."/>
            <person name="Schnable P.S."/>
            <person name="Li F."/>
            <person name="Zhang H."/>
            <person name="Feng B."/>
            <person name="Zhu X."/>
            <person name="Liu R."/>
            <person name="Schnable J.C."/>
            <person name="Zhu J.-K."/>
            <person name="Zhang H."/>
        </authorList>
    </citation>
    <scope>NUCLEOTIDE SEQUENCE [LARGE SCALE GENOMIC DNA]</scope>
</reference>
<dbReference type="EMBL" id="PQIB02000012">
    <property type="protein sequence ID" value="RLM80560.1"/>
    <property type="molecule type" value="Genomic_DNA"/>
</dbReference>
<sequence length="50" mass="5516">MAPTWHTTSALDACVPLAVQWETHLMGFEVLTTKAQRAKLLNHPAKAKDS</sequence>
<keyword evidence="2" id="KW-1185">Reference proteome</keyword>
<comment type="caution">
    <text evidence="1">The sequence shown here is derived from an EMBL/GenBank/DDBJ whole genome shotgun (WGS) entry which is preliminary data.</text>
</comment>
<name>A0A3L6QJC7_PANMI</name>
<dbReference type="AlphaFoldDB" id="A0A3L6QJC7"/>